<accession>A0A1I0R0R4</accession>
<keyword evidence="3" id="KW-1185">Reference proteome</keyword>
<dbReference type="EMBL" id="FOIR01000002">
    <property type="protein sequence ID" value="SEW33703.1"/>
    <property type="molecule type" value="Genomic_DNA"/>
</dbReference>
<feature type="chain" id="PRO_5011463704" description="PorV/PorQ family protein" evidence="1">
    <location>
        <begin position="20"/>
        <end position="272"/>
    </location>
</feature>
<dbReference type="GeneID" id="99987725"/>
<dbReference type="Proteomes" id="UP000199437">
    <property type="component" value="Unassembled WGS sequence"/>
</dbReference>
<proteinExistence type="predicted"/>
<evidence type="ECO:0008006" key="4">
    <source>
        <dbReference type="Google" id="ProtNLM"/>
    </source>
</evidence>
<sequence length="272" mass="29550">MRKYLFVLFLFAAHTQALLAQLAGTPPNGPVSMSLGGVSSPIGNSWSIFNNPAGLTYLNGADAIFGYQTIFDYSPFNTVTAAVNYPTEFATASFGVYRFGDELFNSAMASLGLAKKIGIMSLGIKADYLQYNIDGFGKKAVFVAEMGGIATLTPHLTFGMHLYNFTQAVISDATGEKVPVIIRLSMKYKAAENLALYLEGEKDIDLDADVKFGLAYAIIEALELRTGFSTTTNRMTFGAGFNVKQFTIDYGLRSNPSLGATHNFGLTYRFTR</sequence>
<name>A0A1I0R0R4_9BACT</name>
<evidence type="ECO:0000256" key="1">
    <source>
        <dbReference type="SAM" id="SignalP"/>
    </source>
</evidence>
<dbReference type="AlphaFoldDB" id="A0A1I0R0R4"/>
<keyword evidence="1" id="KW-0732">Signal</keyword>
<evidence type="ECO:0000313" key="2">
    <source>
        <dbReference type="EMBL" id="SEW33703.1"/>
    </source>
</evidence>
<feature type="signal peptide" evidence="1">
    <location>
        <begin position="1"/>
        <end position="19"/>
    </location>
</feature>
<protein>
    <recommendedName>
        <fullName evidence="4">PorV/PorQ family protein</fullName>
    </recommendedName>
</protein>
<evidence type="ECO:0000313" key="3">
    <source>
        <dbReference type="Proteomes" id="UP000199437"/>
    </source>
</evidence>
<gene>
    <name evidence="2" type="ORF">SAMN05216290_3044</name>
</gene>
<organism evidence="2 3">
    <name type="scientific">Roseivirga pacifica</name>
    <dbReference type="NCBI Taxonomy" id="1267423"/>
    <lineage>
        <taxon>Bacteria</taxon>
        <taxon>Pseudomonadati</taxon>
        <taxon>Bacteroidota</taxon>
        <taxon>Cytophagia</taxon>
        <taxon>Cytophagales</taxon>
        <taxon>Roseivirgaceae</taxon>
        <taxon>Roseivirga</taxon>
    </lineage>
</organism>
<dbReference type="RefSeq" id="WP_139177593.1">
    <property type="nucleotide sequence ID" value="NZ_FOIR01000002.1"/>
</dbReference>
<dbReference type="STRING" id="1267423.SAMN05216290_3044"/>
<dbReference type="SUPFAM" id="SSF56935">
    <property type="entry name" value="Porins"/>
    <property type="match status" value="1"/>
</dbReference>
<dbReference type="OrthoDB" id="9786645at2"/>
<reference evidence="3" key="1">
    <citation type="submission" date="2016-10" db="EMBL/GenBank/DDBJ databases">
        <authorList>
            <person name="Varghese N."/>
            <person name="Submissions S."/>
        </authorList>
    </citation>
    <scope>NUCLEOTIDE SEQUENCE [LARGE SCALE GENOMIC DNA]</scope>
    <source>
        <strain evidence="3">CGMCC 1.12402</strain>
    </source>
</reference>